<protein>
    <recommendedName>
        <fullName evidence="1">Methyltransferase type 11 domain-containing protein</fullName>
    </recommendedName>
</protein>
<sequence>MLVLFMNSIVKMNLKKISDKYLWGQHPEAALRYSPVVKEIRNRGLSSSKIIEIGSGSLGITPYFKKRIVGLDIDFSGPKSKYLHKIKSEAKKIPFSNNSYDVSISVDVLEHIPPKNRMQSVSEQLRVTKKLSIIVVPCGQSSEAQDILLRKKWNKIFKEKNQFFEEHVNFGLPTKEEVTNYIEDSLDKLDKKAKITNYPNLNLLVRSFLMNTWITNNKFFYYLYLKGYLVFLPILKKCNFGKTYRQVFVIKFLPRNNTP</sequence>
<dbReference type="Proteomes" id="UP000177300">
    <property type="component" value="Unassembled WGS sequence"/>
</dbReference>
<evidence type="ECO:0000313" key="2">
    <source>
        <dbReference type="EMBL" id="OGE12708.1"/>
    </source>
</evidence>
<dbReference type="InterPro" id="IPR013216">
    <property type="entry name" value="Methyltransf_11"/>
</dbReference>
<dbReference type="Pfam" id="PF08241">
    <property type="entry name" value="Methyltransf_11"/>
    <property type="match status" value="1"/>
</dbReference>
<evidence type="ECO:0000313" key="3">
    <source>
        <dbReference type="Proteomes" id="UP000177300"/>
    </source>
</evidence>
<gene>
    <name evidence="2" type="ORF">A3G14_00720</name>
</gene>
<dbReference type="EMBL" id="MFBY01000051">
    <property type="protein sequence ID" value="OGE12708.1"/>
    <property type="molecule type" value="Genomic_DNA"/>
</dbReference>
<dbReference type="GO" id="GO:0008757">
    <property type="term" value="F:S-adenosylmethionine-dependent methyltransferase activity"/>
    <property type="evidence" value="ECO:0007669"/>
    <property type="project" value="InterPro"/>
</dbReference>
<organism evidence="2 3">
    <name type="scientific">Candidatus Curtissbacteria bacterium RIFCSPLOWO2_12_FULL_38_9</name>
    <dbReference type="NCBI Taxonomy" id="1797735"/>
    <lineage>
        <taxon>Bacteria</taxon>
        <taxon>Candidatus Curtissiibacteriota</taxon>
    </lineage>
</organism>
<feature type="domain" description="Methyltransferase type 11" evidence="1">
    <location>
        <begin position="52"/>
        <end position="135"/>
    </location>
</feature>
<evidence type="ECO:0000259" key="1">
    <source>
        <dbReference type="Pfam" id="PF08241"/>
    </source>
</evidence>
<dbReference type="Gene3D" id="3.40.50.150">
    <property type="entry name" value="Vaccinia Virus protein VP39"/>
    <property type="match status" value="1"/>
</dbReference>
<proteinExistence type="predicted"/>
<comment type="caution">
    <text evidence="2">The sequence shown here is derived from an EMBL/GenBank/DDBJ whole genome shotgun (WGS) entry which is preliminary data.</text>
</comment>
<name>A0A1F5I8I5_9BACT</name>
<dbReference type="AlphaFoldDB" id="A0A1F5I8I5"/>
<dbReference type="InterPro" id="IPR029063">
    <property type="entry name" value="SAM-dependent_MTases_sf"/>
</dbReference>
<accession>A0A1F5I8I5</accession>
<reference evidence="2 3" key="1">
    <citation type="journal article" date="2016" name="Nat. Commun.">
        <title>Thousands of microbial genomes shed light on interconnected biogeochemical processes in an aquifer system.</title>
        <authorList>
            <person name="Anantharaman K."/>
            <person name="Brown C.T."/>
            <person name="Hug L.A."/>
            <person name="Sharon I."/>
            <person name="Castelle C.J."/>
            <person name="Probst A.J."/>
            <person name="Thomas B.C."/>
            <person name="Singh A."/>
            <person name="Wilkins M.J."/>
            <person name="Karaoz U."/>
            <person name="Brodie E.L."/>
            <person name="Williams K.H."/>
            <person name="Hubbard S.S."/>
            <person name="Banfield J.F."/>
        </authorList>
    </citation>
    <scope>NUCLEOTIDE SEQUENCE [LARGE SCALE GENOMIC DNA]</scope>
</reference>
<dbReference type="SUPFAM" id="SSF53335">
    <property type="entry name" value="S-adenosyl-L-methionine-dependent methyltransferases"/>
    <property type="match status" value="1"/>
</dbReference>